<organism evidence="5 6">
    <name type="scientific">Lelliottia nimipressuralis</name>
    <dbReference type="NCBI Taxonomy" id="69220"/>
    <lineage>
        <taxon>Bacteria</taxon>
        <taxon>Pseudomonadati</taxon>
        <taxon>Pseudomonadota</taxon>
        <taxon>Gammaproteobacteria</taxon>
        <taxon>Enterobacterales</taxon>
        <taxon>Enterobacteriaceae</taxon>
        <taxon>Lelliottia</taxon>
    </lineage>
</organism>
<dbReference type="PANTHER" id="PTHR43877:SF1">
    <property type="entry name" value="ACETYLTRANSFERASE"/>
    <property type="match status" value="1"/>
</dbReference>
<dbReference type="Gene3D" id="3.40.630.30">
    <property type="match status" value="1"/>
</dbReference>
<dbReference type="CDD" id="cd04301">
    <property type="entry name" value="NAT_SF"/>
    <property type="match status" value="1"/>
</dbReference>
<dbReference type="PROSITE" id="PS51186">
    <property type="entry name" value="GNAT"/>
    <property type="match status" value="1"/>
</dbReference>
<keyword evidence="2" id="KW-0012">Acyltransferase</keyword>
<comment type="caution">
    <text evidence="5">The sequence shown here is derived from an EMBL/GenBank/DDBJ whole genome shotgun (WGS) entry which is preliminary data.</text>
</comment>
<evidence type="ECO:0000256" key="3">
    <source>
        <dbReference type="SAM" id="MobiDB-lite"/>
    </source>
</evidence>
<protein>
    <submittedName>
        <fullName evidence="5">GNAT family N-acetyltransferase</fullName>
    </submittedName>
</protein>
<dbReference type="InterPro" id="IPR000182">
    <property type="entry name" value="GNAT_dom"/>
</dbReference>
<evidence type="ECO:0000313" key="6">
    <source>
        <dbReference type="Proteomes" id="UP000323910"/>
    </source>
</evidence>
<evidence type="ECO:0000313" key="5">
    <source>
        <dbReference type="EMBL" id="TYT35208.1"/>
    </source>
</evidence>
<dbReference type="SUPFAM" id="SSF55729">
    <property type="entry name" value="Acyl-CoA N-acyltransferases (Nat)"/>
    <property type="match status" value="1"/>
</dbReference>
<feature type="region of interest" description="Disordered" evidence="3">
    <location>
        <begin position="171"/>
        <end position="203"/>
    </location>
</feature>
<accession>A0ABY3P7B0</accession>
<gene>
    <name evidence="5" type="ORF">FZO59_04210</name>
</gene>
<sequence>MDFTIRHAHPEDFDRLRAIELAAFETLRNAGAVTDEAGACSLEELSDFWRNGLLLTACTSDSVPVGFVAAKVEETWLHVAEMDVHPAWQRHGIGRRLMQAILNIGQQRGLTGATLTTDKMAAFNARFYATLGFEIVEGLARPPHLVSRIAEELATGFNPARRAAMCMTFSDAHNPPQMTSTTSNSSAISSISSEKSPSRAKKR</sequence>
<dbReference type="Proteomes" id="UP000323910">
    <property type="component" value="Unassembled WGS sequence"/>
</dbReference>
<evidence type="ECO:0000259" key="4">
    <source>
        <dbReference type="PROSITE" id="PS51186"/>
    </source>
</evidence>
<dbReference type="InterPro" id="IPR016181">
    <property type="entry name" value="Acyl_CoA_acyltransferase"/>
</dbReference>
<name>A0ABY3P7B0_9ENTR</name>
<evidence type="ECO:0000256" key="2">
    <source>
        <dbReference type="ARBA" id="ARBA00023315"/>
    </source>
</evidence>
<feature type="domain" description="N-acetyltransferase" evidence="4">
    <location>
        <begin position="3"/>
        <end position="152"/>
    </location>
</feature>
<proteinExistence type="predicted"/>
<dbReference type="Pfam" id="PF00583">
    <property type="entry name" value="Acetyltransf_1"/>
    <property type="match status" value="1"/>
</dbReference>
<feature type="compositionally biased region" description="Low complexity" evidence="3">
    <location>
        <begin position="179"/>
        <end position="195"/>
    </location>
</feature>
<dbReference type="InterPro" id="IPR050832">
    <property type="entry name" value="Bact_Acetyltransf"/>
</dbReference>
<reference evidence="5 6" key="1">
    <citation type="submission" date="2019-08" db="EMBL/GenBank/DDBJ databases">
        <title>The draft genome of Lelliottia nimipressuralis strain CICC 24156.</title>
        <authorList>
            <person name="Wu W."/>
            <person name="Feng Y."/>
            <person name="Zong Z."/>
        </authorList>
    </citation>
    <scope>NUCLEOTIDE SEQUENCE [LARGE SCALE GENOMIC DNA]</scope>
    <source>
        <strain evidence="5 6">CICC 24156</strain>
    </source>
</reference>
<dbReference type="PANTHER" id="PTHR43877">
    <property type="entry name" value="AMINOALKYLPHOSPHONATE N-ACETYLTRANSFERASE-RELATED-RELATED"/>
    <property type="match status" value="1"/>
</dbReference>
<dbReference type="EMBL" id="VTFR01000002">
    <property type="protein sequence ID" value="TYT35208.1"/>
    <property type="molecule type" value="Genomic_DNA"/>
</dbReference>
<evidence type="ECO:0000256" key="1">
    <source>
        <dbReference type="ARBA" id="ARBA00022679"/>
    </source>
</evidence>
<keyword evidence="6" id="KW-1185">Reference proteome</keyword>
<keyword evidence="1" id="KW-0808">Transferase</keyword>